<accession>A0A8K0FXV9</accession>
<reference evidence="9" key="1">
    <citation type="submission" date="2019-08" db="EMBL/GenBank/DDBJ databases">
        <title>The genome of the North American firefly Photinus pyralis.</title>
        <authorList>
            <consortium name="Photinus pyralis genome working group"/>
            <person name="Fallon T.R."/>
            <person name="Sander Lower S.E."/>
            <person name="Weng J.-K."/>
        </authorList>
    </citation>
    <scope>NUCLEOTIDE SEQUENCE</scope>
    <source>
        <strain evidence="9">TRF0915ILg1</strain>
        <tissue evidence="9">Whole body</tissue>
    </source>
</reference>
<keyword evidence="5 7" id="KW-1133">Transmembrane helix</keyword>
<evidence type="ECO:0000259" key="8">
    <source>
        <dbReference type="PROSITE" id="PS50850"/>
    </source>
</evidence>
<evidence type="ECO:0000256" key="3">
    <source>
        <dbReference type="ARBA" id="ARBA00022692"/>
    </source>
</evidence>
<feature type="domain" description="Major facilitator superfamily (MFS) profile" evidence="8">
    <location>
        <begin position="26"/>
        <end position="421"/>
    </location>
</feature>
<feature type="transmembrane region" description="Helical" evidence="7">
    <location>
        <begin position="135"/>
        <end position="156"/>
    </location>
</feature>
<evidence type="ECO:0000256" key="2">
    <source>
        <dbReference type="ARBA" id="ARBA00022448"/>
    </source>
</evidence>
<evidence type="ECO:0000256" key="7">
    <source>
        <dbReference type="SAM" id="Phobius"/>
    </source>
</evidence>
<evidence type="ECO:0000256" key="1">
    <source>
        <dbReference type="ARBA" id="ARBA00004141"/>
    </source>
</evidence>
<feature type="transmembrane region" description="Helical" evidence="7">
    <location>
        <begin position="394"/>
        <end position="419"/>
    </location>
</feature>
<comment type="caution">
    <text evidence="9">The sequence shown here is derived from an EMBL/GenBank/DDBJ whole genome shotgun (WGS) entry which is preliminary data.</text>
</comment>
<feature type="transmembrane region" description="Helical" evidence="7">
    <location>
        <begin position="336"/>
        <end position="355"/>
    </location>
</feature>
<dbReference type="AlphaFoldDB" id="A0A8K0FXV9"/>
<dbReference type="GO" id="GO:0006820">
    <property type="term" value="P:monoatomic anion transport"/>
    <property type="evidence" value="ECO:0007669"/>
    <property type="project" value="TreeGrafter"/>
</dbReference>
<dbReference type="EMBL" id="VTPC01091263">
    <property type="protein sequence ID" value="KAF2878881.1"/>
    <property type="molecule type" value="Genomic_DNA"/>
</dbReference>
<feature type="transmembrane region" description="Helical" evidence="7">
    <location>
        <begin position="197"/>
        <end position="218"/>
    </location>
</feature>
<dbReference type="PROSITE" id="PS50850">
    <property type="entry name" value="MFS"/>
    <property type="match status" value="1"/>
</dbReference>
<dbReference type="Proteomes" id="UP000801492">
    <property type="component" value="Unassembled WGS sequence"/>
</dbReference>
<keyword evidence="6 7" id="KW-0472">Membrane</keyword>
<dbReference type="PANTHER" id="PTHR11662">
    <property type="entry name" value="SOLUTE CARRIER FAMILY 17"/>
    <property type="match status" value="1"/>
</dbReference>
<dbReference type="PANTHER" id="PTHR11662:SF79">
    <property type="entry name" value="NA[+]-DEPENDENT INORGANIC PHOSPHATE COTRANSPORTER, ISOFORM A"/>
    <property type="match status" value="1"/>
</dbReference>
<feature type="transmembrane region" description="Helical" evidence="7">
    <location>
        <begin position="168"/>
        <end position="191"/>
    </location>
</feature>
<dbReference type="OrthoDB" id="2985014at2759"/>
<dbReference type="GO" id="GO:0016020">
    <property type="term" value="C:membrane"/>
    <property type="evidence" value="ECO:0007669"/>
    <property type="project" value="UniProtKB-SubCell"/>
</dbReference>
<evidence type="ECO:0000256" key="6">
    <source>
        <dbReference type="ARBA" id="ARBA00023136"/>
    </source>
</evidence>
<organism evidence="9 10">
    <name type="scientific">Ignelater luminosus</name>
    <name type="common">Cucubano</name>
    <name type="synonym">Pyrophorus luminosus</name>
    <dbReference type="NCBI Taxonomy" id="2038154"/>
    <lineage>
        <taxon>Eukaryota</taxon>
        <taxon>Metazoa</taxon>
        <taxon>Ecdysozoa</taxon>
        <taxon>Arthropoda</taxon>
        <taxon>Hexapoda</taxon>
        <taxon>Insecta</taxon>
        <taxon>Pterygota</taxon>
        <taxon>Neoptera</taxon>
        <taxon>Endopterygota</taxon>
        <taxon>Coleoptera</taxon>
        <taxon>Polyphaga</taxon>
        <taxon>Elateriformia</taxon>
        <taxon>Elateroidea</taxon>
        <taxon>Elateridae</taxon>
        <taxon>Agrypninae</taxon>
        <taxon>Pyrophorini</taxon>
        <taxon>Ignelater</taxon>
    </lineage>
</organism>
<evidence type="ECO:0000313" key="10">
    <source>
        <dbReference type="Proteomes" id="UP000801492"/>
    </source>
</evidence>
<keyword evidence="10" id="KW-1185">Reference proteome</keyword>
<feature type="transmembrane region" description="Helical" evidence="7">
    <location>
        <begin position="107"/>
        <end position="129"/>
    </location>
</feature>
<feature type="transmembrane region" description="Helical" evidence="7">
    <location>
        <begin position="306"/>
        <end position="324"/>
    </location>
</feature>
<sequence length="421" mass="46811">MVKAKPKNNDSLTSECIVEEFKEENTTSVILLASLLNSNNNFSDYTQGINDDENVTSTKIEKITEDKFEGFEWNEYQQGLILGAFFWLHWTTQIPGGLLANKYGTKLIFGLSNFSGVLFCFVIPAASFMGYKCLIFVRVIQGIVAGFAWPAMHTLTARWIPPNERSKFVTAYLGSSVGAALTFPMCGYIIDTWGWELSFYVSGVLGTLWYVAWYFLVFDSPSEHPRISQSEKEYILNSLGQSVSKEKAPVPWKDLLTSVAVWMNVLAQWGGIWGLFTLMTHAPTYFKMIHGWNIKATGFLSGMPHLLRMLFAYIFSLFGDYLLSRDKMSRTNVRKLATFVCCVGQGFCLLALAYSDCNYSMAIIFLTAATAIHGAVSTGPLASLVDISPNYASILLGMGNGTAVFSGFISPLIVGYLTYKN</sequence>
<dbReference type="InterPro" id="IPR050382">
    <property type="entry name" value="MFS_Na/Anion_cotransporter"/>
</dbReference>
<name>A0A8K0FXV9_IGNLU</name>
<dbReference type="FunFam" id="1.20.1250.20:FF:000003">
    <property type="entry name" value="Solute carrier family 17 member 3"/>
    <property type="match status" value="1"/>
</dbReference>
<dbReference type="InterPro" id="IPR020846">
    <property type="entry name" value="MFS_dom"/>
</dbReference>
<dbReference type="InterPro" id="IPR036259">
    <property type="entry name" value="MFS_trans_sf"/>
</dbReference>
<dbReference type="GO" id="GO:0015293">
    <property type="term" value="F:symporter activity"/>
    <property type="evidence" value="ECO:0007669"/>
    <property type="project" value="UniProtKB-KW"/>
</dbReference>
<keyword evidence="2" id="KW-0813">Transport</keyword>
<dbReference type="Pfam" id="PF07690">
    <property type="entry name" value="MFS_1"/>
    <property type="match status" value="1"/>
</dbReference>
<comment type="subcellular location">
    <subcellularLocation>
        <location evidence="1">Membrane</location>
        <topology evidence="1">Multi-pass membrane protein</topology>
    </subcellularLocation>
</comment>
<dbReference type="FunFam" id="1.20.1250.20:FF:000157">
    <property type="entry name" value="Inorganic phosphate cotransporter"/>
    <property type="match status" value="1"/>
</dbReference>
<proteinExistence type="predicted"/>
<evidence type="ECO:0000256" key="4">
    <source>
        <dbReference type="ARBA" id="ARBA00022847"/>
    </source>
</evidence>
<gene>
    <name evidence="9" type="ORF">ILUMI_27289</name>
</gene>
<dbReference type="Gene3D" id="1.20.1250.20">
    <property type="entry name" value="MFS general substrate transporter like domains"/>
    <property type="match status" value="2"/>
</dbReference>
<dbReference type="InterPro" id="IPR011701">
    <property type="entry name" value="MFS"/>
</dbReference>
<evidence type="ECO:0000256" key="5">
    <source>
        <dbReference type="ARBA" id="ARBA00022989"/>
    </source>
</evidence>
<keyword evidence="4" id="KW-0769">Symport</keyword>
<feature type="transmembrane region" description="Helical" evidence="7">
    <location>
        <begin position="255"/>
        <end position="276"/>
    </location>
</feature>
<feature type="non-terminal residue" evidence="9">
    <location>
        <position position="1"/>
    </location>
</feature>
<dbReference type="SUPFAM" id="SSF103473">
    <property type="entry name" value="MFS general substrate transporter"/>
    <property type="match status" value="1"/>
</dbReference>
<evidence type="ECO:0000313" key="9">
    <source>
        <dbReference type="EMBL" id="KAF2878881.1"/>
    </source>
</evidence>
<feature type="transmembrane region" description="Helical" evidence="7">
    <location>
        <begin position="361"/>
        <end position="382"/>
    </location>
</feature>
<keyword evidence="3 7" id="KW-0812">Transmembrane</keyword>
<dbReference type="CDD" id="cd17318">
    <property type="entry name" value="MFS_SLC17"/>
    <property type="match status" value="1"/>
</dbReference>
<protein>
    <recommendedName>
        <fullName evidence="8">Major facilitator superfamily (MFS) profile domain-containing protein</fullName>
    </recommendedName>
</protein>